<dbReference type="InterPro" id="IPR057084">
    <property type="entry name" value="Int_N"/>
</dbReference>
<evidence type="ECO:0000313" key="5">
    <source>
        <dbReference type="Proteomes" id="UP000192722"/>
    </source>
</evidence>
<protein>
    <submittedName>
        <fullName evidence="4">Integrase</fullName>
    </submittedName>
</protein>
<dbReference type="InterPro" id="IPR050090">
    <property type="entry name" value="Tyrosine_recombinase_XerCD"/>
</dbReference>
<evidence type="ECO:0000256" key="1">
    <source>
        <dbReference type="ARBA" id="ARBA00022908"/>
    </source>
</evidence>
<evidence type="ECO:0000256" key="2">
    <source>
        <dbReference type="ARBA" id="ARBA00023172"/>
    </source>
</evidence>
<feature type="domain" description="Tyr recombinase" evidence="3">
    <location>
        <begin position="160"/>
        <end position="316"/>
    </location>
</feature>
<sequence>MSIKKLEDGRFEVDVRPRGRDGRRIRKKFDRKADALAYERSIIGRYQNKDYLSRPADKRRMSEFVELWWMLLGRNLPYANRRLNTINGICRDMEDPMLYQIDARCIVDYRAYRLECGIKASTINHDLFALSGLFKTMAKIGEYHGENPVATLAPLKEIRSEMAYLTAKEIDTLLSQLTGDYYRIAVLCLATGARWGEAYGLKAENIVHNNVMFSHTKNGDKRVVPISKDIADIVKTRESGRLFRVSYSRFRKMMKEAKPNLPDGQAAHALRHTFATHFMMKGGNIITLQRILGHSDVSQTMTYAHFSPDYLVDALSYNPLTTASALCPHSEAVSTLRPHLSSFEGKVGD</sequence>
<dbReference type="PANTHER" id="PTHR30349:SF93">
    <property type="entry name" value="FELS-2 PROPHAGE PROTEIN"/>
    <property type="match status" value="1"/>
</dbReference>
<dbReference type="Pfam" id="PF00589">
    <property type="entry name" value="Phage_integrase"/>
    <property type="match status" value="1"/>
</dbReference>
<proteinExistence type="predicted"/>
<name>A0ABX3U215_9GAMM</name>
<reference evidence="4 5" key="1">
    <citation type="journal article" date="2017" name="Int. J. Syst. Evol. Microbiol.">
        <title>Rouxiella badensis sp. nov. and Rouxiella silvae sp. nov. isolated from peat bog soil in Germany and emendation of the genus description.</title>
        <authorList>
            <person name="Le Fleche-Mateos A."/>
            <person name="Kugler J.H."/>
            <person name="Hansen S.H."/>
            <person name="Syldatk C."/>
            <person name="Hausmann R."/>
            <person name="Lomprez F."/>
            <person name="Vandenbogaert M."/>
            <person name="Manuguerra J.C."/>
            <person name="Grimont P.A."/>
        </authorList>
    </citation>
    <scope>NUCLEOTIDE SEQUENCE [LARGE SCALE GENOMIC DNA]</scope>
    <source>
        <strain evidence="4 5">213</strain>
    </source>
</reference>
<evidence type="ECO:0000259" key="3">
    <source>
        <dbReference type="PROSITE" id="PS51898"/>
    </source>
</evidence>
<keyword evidence="1" id="KW-0229">DNA integration</keyword>
<comment type="caution">
    <text evidence="4">The sequence shown here is derived from an EMBL/GenBank/DDBJ whole genome shotgun (WGS) entry which is preliminary data.</text>
</comment>
<dbReference type="InterPro" id="IPR013762">
    <property type="entry name" value="Integrase-like_cat_sf"/>
</dbReference>
<evidence type="ECO:0000313" key="4">
    <source>
        <dbReference type="EMBL" id="ORJ21567.1"/>
    </source>
</evidence>
<organism evidence="4 5">
    <name type="scientific">Rouxiella silvae</name>
    <dbReference type="NCBI Taxonomy" id="1646373"/>
    <lineage>
        <taxon>Bacteria</taxon>
        <taxon>Pseudomonadati</taxon>
        <taxon>Pseudomonadota</taxon>
        <taxon>Gammaproteobacteria</taxon>
        <taxon>Enterobacterales</taxon>
        <taxon>Yersiniaceae</taxon>
        <taxon>Rouxiella</taxon>
    </lineage>
</organism>
<dbReference type="InterPro" id="IPR011010">
    <property type="entry name" value="DNA_brk_join_enz"/>
</dbReference>
<dbReference type="InterPro" id="IPR002104">
    <property type="entry name" value="Integrase_catalytic"/>
</dbReference>
<dbReference type="EMBL" id="MRWD01000017">
    <property type="protein sequence ID" value="ORJ21567.1"/>
    <property type="molecule type" value="Genomic_DNA"/>
</dbReference>
<dbReference type="PROSITE" id="PS51898">
    <property type="entry name" value="TYR_RECOMBINASE"/>
    <property type="match status" value="1"/>
</dbReference>
<dbReference type="SUPFAM" id="SSF56349">
    <property type="entry name" value="DNA breaking-rejoining enzymes"/>
    <property type="match status" value="1"/>
</dbReference>
<gene>
    <name evidence="4" type="ORF">BS639_08860</name>
</gene>
<dbReference type="Gene3D" id="1.10.443.10">
    <property type="entry name" value="Intergrase catalytic core"/>
    <property type="match status" value="1"/>
</dbReference>
<keyword evidence="2" id="KW-0233">DNA recombination</keyword>
<dbReference type="RefSeq" id="WP_084982875.1">
    <property type="nucleotide sequence ID" value="NZ_CBCSCF010000002.1"/>
</dbReference>
<dbReference type="CDD" id="cd00796">
    <property type="entry name" value="INT_Rci_Hp1_C"/>
    <property type="match status" value="1"/>
</dbReference>
<accession>A0ABX3U215</accession>
<keyword evidence="5" id="KW-1185">Reference proteome</keyword>
<dbReference type="PANTHER" id="PTHR30349">
    <property type="entry name" value="PHAGE INTEGRASE-RELATED"/>
    <property type="match status" value="1"/>
</dbReference>
<dbReference type="Proteomes" id="UP000192722">
    <property type="component" value="Unassembled WGS sequence"/>
</dbReference>
<dbReference type="Pfam" id="PF24624">
    <property type="entry name" value="Int_N"/>
    <property type="match status" value="1"/>
</dbReference>